<dbReference type="InterPro" id="IPR023827">
    <property type="entry name" value="Peptidase_S8_Asp-AS"/>
</dbReference>
<evidence type="ECO:0000313" key="11">
    <source>
        <dbReference type="Proteomes" id="UP000198284"/>
    </source>
</evidence>
<accession>A0A239G7Q2</accession>
<dbReference type="GO" id="GO:0012505">
    <property type="term" value="C:endomembrane system"/>
    <property type="evidence" value="ECO:0007669"/>
    <property type="project" value="UniProtKB-ARBA"/>
</dbReference>
<dbReference type="InterPro" id="IPR022398">
    <property type="entry name" value="Peptidase_S8_His-AS"/>
</dbReference>
<dbReference type="GO" id="GO:0004252">
    <property type="term" value="F:serine-type endopeptidase activity"/>
    <property type="evidence" value="ECO:0007669"/>
    <property type="project" value="UniProtKB-UniRule"/>
</dbReference>
<dbReference type="InterPro" id="IPR002884">
    <property type="entry name" value="P_dom"/>
</dbReference>
<dbReference type="InterPro" id="IPR036852">
    <property type="entry name" value="Peptidase_S8/S53_dom_sf"/>
</dbReference>
<keyword evidence="2 8" id="KW-0645">Protease</keyword>
<feature type="active site" description="Charge relay system" evidence="7 8">
    <location>
        <position position="161"/>
    </location>
</feature>
<dbReference type="PROSITE" id="PS00137">
    <property type="entry name" value="SUBTILASE_HIS"/>
    <property type="match status" value="1"/>
</dbReference>
<evidence type="ECO:0000256" key="8">
    <source>
        <dbReference type="PROSITE-ProRule" id="PRU01240"/>
    </source>
</evidence>
<keyword evidence="11" id="KW-1185">Reference proteome</keyword>
<reference evidence="10 11" key="1">
    <citation type="submission" date="2017-06" db="EMBL/GenBank/DDBJ databases">
        <authorList>
            <person name="Kim H.J."/>
            <person name="Triplett B.A."/>
        </authorList>
    </citation>
    <scope>NUCLEOTIDE SEQUENCE [LARGE SCALE GENOMIC DNA]</scope>
    <source>
        <strain evidence="10 11">U15</strain>
    </source>
</reference>
<dbReference type="PROSITE" id="PS00138">
    <property type="entry name" value="SUBTILASE_SER"/>
    <property type="match status" value="1"/>
</dbReference>
<evidence type="ECO:0000256" key="5">
    <source>
        <dbReference type="ARBA" id="ARBA00022825"/>
    </source>
</evidence>
<evidence type="ECO:0000256" key="7">
    <source>
        <dbReference type="PIRSR" id="PIRSR615500-1"/>
    </source>
</evidence>
<dbReference type="GO" id="GO:0016485">
    <property type="term" value="P:protein processing"/>
    <property type="evidence" value="ECO:0007669"/>
    <property type="project" value="TreeGrafter"/>
</dbReference>
<keyword evidence="4 8" id="KW-0378">Hydrolase</keyword>
<dbReference type="PANTHER" id="PTHR42884:SF14">
    <property type="entry name" value="NEUROENDOCRINE CONVERTASE 1"/>
    <property type="match status" value="1"/>
</dbReference>
<evidence type="ECO:0000256" key="4">
    <source>
        <dbReference type="ARBA" id="ARBA00022801"/>
    </source>
</evidence>
<dbReference type="SUPFAM" id="SSF52743">
    <property type="entry name" value="Subtilisin-like"/>
    <property type="match status" value="1"/>
</dbReference>
<dbReference type="InterPro" id="IPR008979">
    <property type="entry name" value="Galactose-bd-like_sf"/>
</dbReference>
<feature type="active site" description="Charge relay system" evidence="7 8">
    <location>
        <position position="352"/>
    </location>
</feature>
<evidence type="ECO:0000256" key="6">
    <source>
        <dbReference type="ARBA" id="ARBA00022837"/>
    </source>
</evidence>
<name>A0A239G7Q2_9BURK</name>
<keyword evidence="3" id="KW-0732">Signal</keyword>
<dbReference type="InterPro" id="IPR023828">
    <property type="entry name" value="Peptidase_S8_Ser-AS"/>
</dbReference>
<dbReference type="Gene3D" id="2.60.120.260">
    <property type="entry name" value="Galactose-binding domain-like"/>
    <property type="match status" value="1"/>
</dbReference>
<evidence type="ECO:0000256" key="1">
    <source>
        <dbReference type="ARBA" id="ARBA00005325"/>
    </source>
</evidence>
<dbReference type="InterPro" id="IPR034182">
    <property type="entry name" value="Kexin/furin"/>
</dbReference>
<feature type="domain" description="P/Homo B" evidence="9">
    <location>
        <begin position="428"/>
        <end position="563"/>
    </location>
</feature>
<dbReference type="GO" id="GO:0016020">
    <property type="term" value="C:membrane"/>
    <property type="evidence" value="ECO:0007669"/>
    <property type="project" value="TreeGrafter"/>
</dbReference>
<gene>
    <name evidence="10" type="ORF">SAMN06265795_104264</name>
</gene>
<dbReference type="InterPro" id="IPR015500">
    <property type="entry name" value="Peptidase_S8_subtilisin-rel"/>
</dbReference>
<dbReference type="SUPFAM" id="SSF49785">
    <property type="entry name" value="Galactose-binding domain-like"/>
    <property type="match status" value="1"/>
</dbReference>
<dbReference type="OrthoDB" id="9790784at2"/>
<dbReference type="PANTHER" id="PTHR42884">
    <property type="entry name" value="PROPROTEIN CONVERTASE SUBTILISIN/KEXIN-RELATED"/>
    <property type="match status" value="1"/>
</dbReference>
<dbReference type="PRINTS" id="PR00723">
    <property type="entry name" value="SUBTILISIN"/>
</dbReference>
<dbReference type="PROSITE" id="PS51257">
    <property type="entry name" value="PROKAR_LIPOPROTEIN"/>
    <property type="match status" value="1"/>
</dbReference>
<evidence type="ECO:0000259" key="9">
    <source>
        <dbReference type="PROSITE" id="PS51829"/>
    </source>
</evidence>
<feature type="active site" description="Charge relay system" evidence="7 8">
    <location>
        <position position="113"/>
    </location>
</feature>
<dbReference type="Gene3D" id="3.40.50.200">
    <property type="entry name" value="Peptidase S8/S53 domain"/>
    <property type="match status" value="1"/>
</dbReference>
<protein>
    <submittedName>
        <fullName evidence="10">Proprotein convertase P-domain-containing protein</fullName>
    </submittedName>
</protein>
<dbReference type="CDD" id="cd04059">
    <property type="entry name" value="Peptidases_S8_Protein_convertases_Kexins_Furin-like"/>
    <property type="match status" value="1"/>
</dbReference>
<evidence type="ECO:0000256" key="2">
    <source>
        <dbReference type="ARBA" id="ARBA00022670"/>
    </source>
</evidence>
<keyword evidence="6" id="KW-0106">Calcium</keyword>
<evidence type="ECO:0000313" key="10">
    <source>
        <dbReference type="EMBL" id="SNS64483.1"/>
    </source>
</evidence>
<dbReference type="InterPro" id="IPR000209">
    <property type="entry name" value="Peptidase_S8/S53_dom"/>
</dbReference>
<dbReference type="Proteomes" id="UP000198284">
    <property type="component" value="Unassembled WGS sequence"/>
</dbReference>
<evidence type="ECO:0000256" key="3">
    <source>
        <dbReference type="ARBA" id="ARBA00022729"/>
    </source>
</evidence>
<dbReference type="EMBL" id="FZOT01000004">
    <property type="protein sequence ID" value="SNS64483.1"/>
    <property type="molecule type" value="Genomic_DNA"/>
</dbReference>
<dbReference type="AlphaFoldDB" id="A0A239G7Q2"/>
<comment type="similarity">
    <text evidence="1">Belongs to the peptidase S8 family. Furin subfamily.</text>
</comment>
<dbReference type="PROSITE" id="PS51892">
    <property type="entry name" value="SUBTILASE"/>
    <property type="match status" value="1"/>
</dbReference>
<dbReference type="RefSeq" id="WP_089399092.1">
    <property type="nucleotide sequence ID" value="NZ_FZOT01000004.1"/>
</dbReference>
<keyword evidence="5 8" id="KW-0720">Serine protease</keyword>
<sequence>MTIRRVPRAAWIPWILLLASCGGGGGGSGDTSTSSRAVSSSVAGTAGPVVRAPGDAGPDPLFPLQWYLKNTGQRGANNYVATAGEDINVEPVWAACADAATCRGEGIAIAVVDSGLEIAHKDLQANMSTTLNHRVYARGAAPVNGDPTPPRGSGSEPSLAHGTMVAGIIAARDANGIGGLGVAPRASLVAYRLAGVGASAADAAEAMAYQAPAIAVSNNSYGPLDDTGQAVGAPTLWQTAVNEGLATGRGGRGTIYVWANGNGGETVDLSTYDGKASYRGVIAVGAVDAQGKRVSYSERGANMWVSAPAGRFCSRDLTIVTTDLSGDRGENAGGAANDLADGDFTQCMNGTSAAAPVVSGVVALMLQANPALSWRDVRAILANTARQNDPANAGWKKNAAGHAINDAYGFGVVNAAAAVTAARGWTSLPPQLPPVSVTQPVNRPIPDNNTAGIVSDIPVAGSGIRSIEWVDVSVSAGDHPYSADLEIVLTAPSGTQSILAETHVCFTEYPTQARSCAPYDNWRFGIARHLDEPADGVWRLEVRDKATGDVGTFQSWQLTIYGH</sequence>
<dbReference type="Pfam" id="PF00082">
    <property type="entry name" value="Peptidase_S8"/>
    <property type="match status" value="1"/>
</dbReference>
<dbReference type="PROSITE" id="PS51829">
    <property type="entry name" value="P_HOMO_B"/>
    <property type="match status" value="1"/>
</dbReference>
<proteinExistence type="inferred from homology"/>
<organism evidence="10 11">
    <name type="scientific">Noviherbaspirillum humi</name>
    <dbReference type="NCBI Taxonomy" id="1688639"/>
    <lineage>
        <taxon>Bacteria</taxon>
        <taxon>Pseudomonadati</taxon>
        <taxon>Pseudomonadota</taxon>
        <taxon>Betaproteobacteria</taxon>
        <taxon>Burkholderiales</taxon>
        <taxon>Oxalobacteraceae</taxon>
        <taxon>Noviherbaspirillum</taxon>
    </lineage>
</organism>
<dbReference type="GO" id="GO:0005737">
    <property type="term" value="C:cytoplasm"/>
    <property type="evidence" value="ECO:0007669"/>
    <property type="project" value="UniProtKB-ARBA"/>
</dbReference>
<dbReference type="PROSITE" id="PS00136">
    <property type="entry name" value="SUBTILASE_ASP"/>
    <property type="match status" value="1"/>
</dbReference>
<dbReference type="Pfam" id="PF01483">
    <property type="entry name" value="P_proprotein"/>
    <property type="match status" value="1"/>
</dbReference>